<evidence type="ECO:0000256" key="4">
    <source>
        <dbReference type="ARBA" id="ARBA00022837"/>
    </source>
</evidence>
<keyword evidence="5" id="KW-1015">Disulfide bond</keyword>
<comment type="caution">
    <text evidence="9">The sequence shown here is derived from an EMBL/GenBank/DDBJ whole genome shotgun (WGS) entry which is preliminary data.</text>
</comment>
<reference evidence="9 10" key="1">
    <citation type="journal article" date="2017" name="Chemistry">
        <title>Isolation, Biosynthesis and Chemical Modifications of Rubterolones A-F: Rare Tropolone Alkaloids from Actinomadura sp. 5-2.</title>
        <authorList>
            <person name="Guo H."/>
            <person name="Benndorf R."/>
            <person name="Leichnitz D."/>
            <person name="Klassen J.L."/>
            <person name="Vollmers J."/>
            <person name="Gorls H."/>
            <person name="Steinacker M."/>
            <person name="Weigel C."/>
            <person name="Dahse H.M."/>
            <person name="Kaster A.K."/>
            <person name="de Beer Z.W."/>
            <person name="Poulsen M."/>
            <person name="Beemelmanns C."/>
        </authorList>
    </citation>
    <scope>NUCLEOTIDE SEQUENCE [LARGE SCALE GENOMIC DNA]</scope>
    <source>
        <strain evidence="9 10">5-2</strain>
    </source>
</reference>
<evidence type="ECO:0000256" key="2">
    <source>
        <dbReference type="ARBA" id="ARBA00022723"/>
    </source>
</evidence>
<dbReference type="InterPro" id="IPR013320">
    <property type="entry name" value="ConA-like_dom_sf"/>
</dbReference>
<evidence type="ECO:0000256" key="5">
    <source>
        <dbReference type="ARBA" id="ARBA00023157"/>
    </source>
</evidence>
<dbReference type="Gene3D" id="2.80.10.50">
    <property type="match status" value="1"/>
</dbReference>
<proteinExistence type="predicted"/>
<gene>
    <name evidence="9" type="ORF">BTM25_44690</name>
</gene>
<feature type="coiled-coil region" evidence="6">
    <location>
        <begin position="872"/>
        <end position="906"/>
    </location>
</feature>
<dbReference type="SUPFAM" id="SSF46966">
    <property type="entry name" value="Spectrin repeat"/>
    <property type="match status" value="1"/>
</dbReference>
<evidence type="ECO:0000313" key="10">
    <source>
        <dbReference type="Proteomes" id="UP000242367"/>
    </source>
</evidence>
<feature type="coiled-coil region" evidence="6">
    <location>
        <begin position="637"/>
        <end position="702"/>
    </location>
</feature>
<dbReference type="PANTHER" id="PTHR19277:SF125">
    <property type="entry name" value="B6"/>
    <property type="match status" value="1"/>
</dbReference>
<feature type="region of interest" description="Disordered" evidence="7">
    <location>
        <begin position="1565"/>
        <end position="1584"/>
    </location>
</feature>
<organism evidence="9 10">
    <name type="scientific">Actinomadura rubteroloni</name>
    <dbReference type="NCBI Taxonomy" id="1926885"/>
    <lineage>
        <taxon>Bacteria</taxon>
        <taxon>Bacillati</taxon>
        <taxon>Actinomycetota</taxon>
        <taxon>Actinomycetes</taxon>
        <taxon>Streptosporangiales</taxon>
        <taxon>Thermomonosporaceae</taxon>
        <taxon>Actinomadura</taxon>
    </lineage>
</organism>
<dbReference type="SUPFAM" id="SSF49899">
    <property type="entry name" value="Concanavalin A-like lectins/glucanases"/>
    <property type="match status" value="4"/>
</dbReference>
<dbReference type="InterPro" id="IPR051360">
    <property type="entry name" value="Neuronal_Pentraxin_Related"/>
</dbReference>
<keyword evidence="2" id="KW-0479">Metal-binding</keyword>
<dbReference type="PANTHER" id="PTHR19277">
    <property type="entry name" value="PENTRAXIN"/>
    <property type="match status" value="1"/>
</dbReference>
<feature type="compositionally biased region" description="Low complexity" evidence="7">
    <location>
        <begin position="1569"/>
        <end position="1584"/>
    </location>
</feature>
<dbReference type="SMART" id="SM00560">
    <property type="entry name" value="LamGL"/>
    <property type="match status" value="2"/>
</dbReference>
<feature type="domain" description="LamG-like jellyroll fold" evidence="8">
    <location>
        <begin position="359"/>
        <end position="483"/>
    </location>
</feature>
<evidence type="ECO:0000256" key="6">
    <source>
        <dbReference type="SAM" id="Coils"/>
    </source>
</evidence>
<evidence type="ECO:0000313" key="9">
    <source>
        <dbReference type="EMBL" id="POM23316.1"/>
    </source>
</evidence>
<keyword evidence="6" id="KW-0175">Coiled coil</keyword>
<keyword evidence="4" id="KW-0106">Calcium</keyword>
<evidence type="ECO:0000256" key="7">
    <source>
        <dbReference type="SAM" id="MobiDB-lite"/>
    </source>
</evidence>
<evidence type="ECO:0000259" key="8">
    <source>
        <dbReference type="SMART" id="SM00560"/>
    </source>
</evidence>
<dbReference type="EMBL" id="MTBP01000003">
    <property type="protein sequence ID" value="POM23316.1"/>
    <property type="molecule type" value="Genomic_DNA"/>
</dbReference>
<dbReference type="InterPro" id="IPR006558">
    <property type="entry name" value="LamG-like"/>
</dbReference>
<keyword evidence="10" id="KW-1185">Reference proteome</keyword>
<feature type="region of interest" description="Disordered" evidence="7">
    <location>
        <begin position="2166"/>
        <end position="2186"/>
    </location>
</feature>
<sequence length="2451" mass="264442">MEGAGLTLNDALVKVYGDRAYTHVTMVRHQGTTVAFAMDASRRVFYSVLDLAGDQKKGTADSAYWSENPVELAFPRELAEVGYAIAGATAMPTVKRGGAEAAAGEQPSPAEIDGFLSTTARLTAAAPFQVVSDGTYVVVLRQAIGEAHPAAVFKLTGGGCSGDTSRADLVRDGTGRVPLVRDTLLCDRFLLVDGRLKPVMEVRYRRSRHATRPESAKDTLGTEDMEGRPFYEPTQELSFVRNLSAGRFAAVLVPTAVHGTQRWQLFAHNDATGRIDGFNVEQGVQGLFNTRGTQFYTSPDPLYRDAVFERSPGKCPFTGKDLVPVRRADGHAGTAVRLTGKDTYVELNDVKDVLGFDGDPYTIEAWIKPAAHDGPVVSRGTSYQLEVDVDGHVCLSHDGATQPVKSSVTVPADAYSHIAAVYDGTTASLYVDGRPVGSGAMPYAEEAGATTVVGGTTAAGTTSGAFTGDVDEVRMWNRARGAAEIRETMNHRLVGNEPGLAAYYRFDEGSGARVYDQTDHAGHGTLKGAPRWTSSDAPVGDHPGIRRDSFTVSGRKVVSGMSALLYHQQETVPAGYGAASKPAKRQARVMLVWSTEKKSGSSKDACVASVDFGVGRDGRLGLVPEVLDPALVKRPAKGADSERIAELQQQIKRLEAEIAALRPRIAELTGMAGKVPEYQAVHDQLKRELDDLQRRYDAEKDLLTSYRYRLYAKNTRLYDGKTWPQVVVVAGSSAQPSSLLAYPTDQESPSHCWTVEKAGWYQNGPTYYRLRYQLFNKCLCAANGSTSERAQLTVRAAPDSLDWEWELRQEGEYFRIVNQVTGLAVTVGDSAQMFQSSDGLKTDAGLWRLQRVEMLSNLDKLTQEARNKWSVAAADLQRAQSALQRLTELQRELAAKEAELTAAQDELTRLSGGLQGNDDLTVAMPMHGMDRTGLSHYAGLLDFARGSDTPALLDSGTGDVVLYFRGENEQFFAAYYDTFVVRGSQELTADGGRLTFTARDAGLALESGTIEVADGDVPGRCDVTITVGGETETWTSLPRKASTMAAALAGSAGEPVAVGTAVSVSGSDVQLTEGTTVKFPKGAHLLIGGRGFAAAADTAAGAKTITLTAFDAAVSAISAGDGVSLVGYDFGRASSSRPGVPMSAGSRLVGLVPGDVESVPNGKAKPFVTGNGCRWRAKMPGRAYFFDGKEQQHLRLPADKLAQASTTGDLSLEAWVYPEEGQGRLVHGNTGESSYSLALAQAPLPVQSFDGTNQVVLTETLDLSGRDFTIELWAKRNNVRGRREALLTHGVMSGRADQSLHLFFETNNTFGFGLFADDLYTKDPYPDLDWHHWAATYKHATREQILYRDGVEVARRTATGSYAGNGPLVLGVQPFTGDRLDGHIDEVRVFGRVRTPEEINAERWQRISPRTPGLLGHWTFTGTAAASPIKGYQVVARAGSRVLRSAERFACNEWAHVAATYKQAWALQMLGAGSAVVTAQPALDVLDDLTIEVFVRFAQIGHAITLVAKGKAVDGGPGGVPYHLAVRPDGMLEFAFAEADGKVVRYASAQPVRAGTFHRVSLIRRRQRPAGSATTPPSAEAPPTEIRFYLDGNLVGDHRYTGPGAQANGNDVELGYGLSGELCEVRLWSTARDPQQLGLPTTERDKGLLARWAFDENAGNVAFDNRGSYPARLRNTTWTRDPDPKASPLRLFRNGRPLSEGPLNAAEDGVPYGDRQLTLGARLHSGRALEPLTGTLEEVRIWRVTRTPEQILDNLFTRLRGGKQDLIAYWSFDRDSTTATATSVYDDGLRGNDLTFPAKRPRILLSTAPVSTDTAEVRSALAAVRTPFHDVIGSAPVVSEYADMQFTSAGDMAGVLKRCYGYLRQGRWHLVTGYKVGDLVTEWVGQVQFDPQLIGYIEGAPPVPSENLTEDGGHAGASSVEFTEADQVTYNLSASRTRSVNTAFSGSLGLETDASVLSITAPMGIGTAQPAVDGQLKIRANLALEFSNSWSEDTQVSQGLNTTRNARMALAGHVEDPSRTLNPVLGRRYVPANTGMALVQSETADVFALRLAHTGVLVAYRMTPNPDIPKDWNIIHFPINPRYVKQGTLDGAVGFSDQGKVTDPDYPTAVGYGENSYFKPRDAYALKNRINRDQQRLHAYYESISTDTHAPDPTQQQAQSVLRGMGVDAPKTAPGGGTAGSAAANGHSHRDLVNTYVWTAQGGFFSESTEATDAVTQTTSGSYSFTGKIGYSEEFSIGFFGLGLSGGFDASFGGGMSTTRTRAKNASRSFGLSVACAPSGNLQKRDKDGKAVFDAAGKPVLVPGKVDAYRFFTFYLGESGANFDDFYNKVIDPVWLANSGAADAAALRQTRQSSAKPPCWRILHRVTFISRVLPPVPAPGAPPLEKAIRAENIDSNYELIKRLEPYVRTATKGTGELATATRAALAAHLPELLPHAPEIIEYLTLYYNVRD</sequence>
<comment type="cofactor">
    <cofactor evidence="1">
        <name>Ca(2+)</name>
        <dbReference type="ChEBI" id="CHEBI:29108"/>
    </cofactor>
</comment>
<evidence type="ECO:0000256" key="3">
    <source>
        <dbReference type="ARBA" id="ARBA00022729"/>
    </source>
</evidence>
<protein>
    <recommendedName>
        <fullName evidence="8">LamG-like jellyroll fold domain-containing protein</fullName>
    </recommendedName>
</protein>
<evidence type="ECO:0000256" key="1">
    <source>
        <dbReference type="ARBA" id="ARBA00001913"/>
    </source>
</evidence>
<dbReference type="Gene3D" id="2.60.120.200">
    <property type="match status" value="4"/>
</dbReference>
<dbReference type="Gene3D" id="1.20.58.60">
    <property type="match status" value="1"/>
</dbReference>
<dbReference type="GO" id="GO:0046872">
    <property type="term" value="F:metal ion binding"/>
    <property type="evidence" value="ECO:0007669"/>
    <property type="project" value="UniProtKB-KW"/>
</dbReference>
<feature type="region of interest" description="Disordered" evidence="7">
    <location>
        <begin position="522"/>
        <end position="545"/>
    </location>
</feature>
<dbReference type="InterPro" id="IPR035992">
    <property type="entry name" value="Ricin_B-like_lectins"/>
</dbReference>
<keyword evidence="3" id="KW-0732">Signal</keyword>
<dbReference type="CDD" id="cd00161">
    <property type="entry name" value="beta-trefoil_Ricin-like"/>
    <property type="match status" value="1"/>
</dbReference>
<accession>A0A2P4UE61</accession>
<dbReference type="SUPFAM" id="SSF50370">
    <property type="entry name" value="Ricin B-like lectins"/>
    <property type="match status" value="1"/>
</dbReference>
<dbReference type="Pfam" id="PF13385">
    <property type="entry name" value="Laminin_G_3"/>
    <property type="match status" value="3"/>
</dbReference>
<name>A0A2P4UE61_9ACTN</name>
<feature type="domain" description="LamG-like jellyroll fold" evidence="8">
    <location>
        <begin position="1266"/>
        <end position="1397"/>
    </location>
</feature>
<dbReference type="Proteomes" id="UP000242367">
    <property type="component" value="Unassembled WGS sequence"/>
</dbReference>